<dbReference type="AlphaFoldDB" id="U1HXI8"/>
<dbReference type="EMBL" id="KE720809">
    <property type="protein sequence ID" value="ERF75545.1"/>
    <property type="molecule type" value="Genomic_DNA"/>
</dbReference>
<accession>U1HXI8</accession>
<evidence type="ECO:0000313" key="2">
    <source>
        <dbReference type="EMBL" id="ERF75545.1"/>
    </source>
</evidence>
<reference evidence="3" key="1">
    <citation type="journal article" date="2014" name="BMC Genomics">
        <title>Genome characteristics reveal the impact of lichenization on lichen-forming fungus Endocarpon pusillum Hedwig (Verrucariales, Ascomycota).</title>
        <authorList>
            <person name="Wang Y.-Y."/>
            <person name="Liu B."/>
            <person name="Zhang X.-Y."/>
            <person name="Zhou Q.-M."/>
            <person name="Zhang T."/>
            <person name="Li H."/>
            <person name="Yu Y.-F."/>
            <person name="Zhang X.-L."/>
            <person name="Hao X.-Y."/>
            <person name="Wang M."/>
            <person name="Wang L."/>
            <person name="Wei J.-C."/>
        </authorList>
    </citation>
    <scope>NUCLEOTIDE SEQUENCE [LARGE SCALE GENOMIC DNA]</scope>
    <source>
        <strain evidence="3">Z07020 / HMAS-L-300199</strain>
    </source>
</reference>
<dbReference type="Proteomes" id="UP000019373">
    <property type="component" value="Unassembled WGS sequence"/>
</dbReference>
<dbReference type="Pfam" id="PF06985">
    <property type="entry name" value="HET"/>
    <property type="match status" value="1"/>
</dbReference>
<feature type="domain" description="Heterokaryon incompatibility" evidence="1">
    <location>
        <begin position="56"/>
        <end position="198"/>
    </location>
</feature>
<dbReference type="eggNOG" id="ENOG502RS70">
    <property type="taxonomic scope" value="Eukaryota"/>
</dbReference>
<dbReference type="PANTHER" id="PTHR24148:SF64">
    <property type="entry name" value="HETEROKARYON INCOMPATIBILITY DOMAIN-CONTAINING PROTEIN"/>
    <property type="match status" value="1"/>
</dbReference>
<evidence type="ECO:0000313" key="3">
    <source>
        <dbReference type="Proteomes" id="UP000019373"/>
    </source>
</evidence>
<dbReference type="HOGENOM" id="CLU_004184_7_2_1"/>
<name>U1HXI8_ENDPU</name>
<dbReference type="PANTHER" id="PTHR24148">
    <property type="entry name" value="ANKYRIN REPEAT DOMAIN-CONTAINING PROTEIN 39 HOMOLOG-RELATED"/>
    <property type="match status" value="1"/>
</dbReference>
<keyword evidence="3" id="KW-1185">Reference proteome</keyword>
<dbReference type="InterPro" id="IPR010730">
    <property type="entry name" value="HET"/>
</dbReference>
<proteinExistence type="predicted"/>
<dbReference type="OrthoDB" id="2157530at2759"/>
<dbReference type="RefSeq" id="XP_007787144.1">
    <property type="nucleotide sequence ID" value="XM_007788954.1"/>
</dbReference>
<evidence type="ECO:0000259" key="1">
    <source>
        <dbReference type="Pfam" id="PF06985"/>
    </source>
</evidence>
<sequence>MLKEKRARSRYGTYKHKRLCHKRSEIRLIRLKAAKAIRDVVHCDVFLVPLEHAPRFEAISYAWGNTSDLRPIGINGDKHMLVSKSLESALRYLRYQGKERLLWADAICINQKDIPEKNKAVSKMHSVYQRAERAIVWLGSSSHPWSFQPILDALEDEESNEDLFTWRCQILTKPHRRARAIQGFAKLQWFFRGWVVQETCFAREVIGQYGKHAIPWRQIEHMVDRLSITASGTMSGIMRPEGRLILRLMRVVSTLRNLREHHHKMQPMDLAHMMAFSRTRMTSDPRDKVFAFVNLLSKIPSSLQPDYNRSTPGLFREVCRLLLDEIGLKLLAECEAPTNTGPGISHCRMLSWVPDWSYTRQCEPFPGGLSLTHLGESYRAGSYGPASFVYSADSAILHLTGSIFATVVFLEPGGQNQLSDGVLQHTLWENVTTRCQEAAAGTLLSSFTSSGCPAFTNHILRMEHLDRTFEGEKTDDLESFHRARWPQNLRRVDGRSILLTSKGHLGWAPPAAVVGDFIAVFPGCHVPLVLRRVHVERFVDVNLVVEHDACGCTQAICGAEESAFYRIIGEAYVQGIMEGEALASTDELSKDNKLEEIAIV</sequence>
<dbReference type="Pfam" id="PF26639">
    <property type="entry name" value="Het-6_barrel"/>
    <property type="match status" value="1"/>
</dbReference>
<protein>
    <recommendedName>
        <fullName evidence="1">Heterokaryon incompatibility domain-containing protein</fullName>
    </recommendedName>
</protein>
<gene>
    <name evidence="2" type="ORF">EPUS_08450</name>
</gene>
<dbReference type="GeneID" id="19243299"/>
<organism evidence="2 3">
    <name type="scientific">Endocarpon pusillum (strain Z07020 / HMAS-L-300199)</name>
    <name type="common">Lichen-forming fungus</name>
    <dbReference type="NCBI Taxonomy" id="1263415"/>
    <lineage>
        <taxon>Eukaryota</taxon>
        <taxon>Fungi</taxon>
        <taxon>Dikarya</taxon>
        <taxon>Ascomycota</taxon>
        <taxon>Pezizomycotina</taxon>
        <taxon>Eurotiomycetes</taxon>
        <taxon>Chaetothyriomycetidae</taxon>
        <taxon>Verrucariales</taxon>
        <taxon>Verrucariaceae</taxon>
        <taxon>Endocarpon</taxon>
    </lineage>
</organism>
<dbReference type="InterPro" id="IPR052895">
    <property type="entry name" value="HetReg/Transcr_Mod"/>
</dbReference>